<dbReference type="PANTHER" id="PTHR47272:SF1">
    <property type="entry name" value="PIGGYBAC TRANSPOSABLE ELEMENT-DERIVED PROTEIN 3-LIKE"/>
    <property type="match status" value="1"/>
</dbReference>
<dbReference type="Proteomes" id="UP000735302">
    <property type="component" value="Unassembled WGS sequence"/>
</dbReference>
<name>A0AAV3YB14_9GAST</name>
<accession>A0AAV3YB14</accession>
<proteinExistence type="predicted"/>
<keyword evidence="2" id="KW-1185">Reference proteome</keyword>
<gene>
    <name evidence="1" type="ORF">PoB_000686100</name>
</gene>
<evidence type="ECO:0000313" key="1">
    <source>
        <dbReference type="EMBL" id="GFN80355.1"/>
    </source>
</evidence>
<dbReference type="EMBL" id="BLXT01000825">
    <property type="protein sequence ID" value="GFN80355.1"/>
    <property type="molecule type" value="Genomic_DNA"/>
</dbReference>
<evidence type="ECO:0000313" key="2">
    <source>
        <dbReference type="Proteomes" id="UP000735302"/>
    </source>
</evidence>
<sequence>MLSGLYGVSRMSKKWWHRLFFGLIDRTMVKAFIVFSKVSEDKLSLLNFLRSVALSLVTLSKPPKMGRPLAAFPCPSPTPAKKRSKGAWSVNDAVRLEQVGLHYVVFKRERGRCEVCSSNGVQSSKCQICNIFLCFIREKKLLS</sequence>
<organism evidence="1 2">
    <name type="scientific">Plakobranchus ocellatus</name>
    <dbReference type="NCBI Taxonomy" id="259542"/>
    <lineage>
        <taxon>Eukaryota</taxon>
        <taxon>Metazoa</taxon>
        <taxon>Spiralia</taxon>
        <taxon>Lophotrochozoa</taxon>
        <taxon>Mollusca</taxon>
        <taxon>Gastropoda</taxon>
        <taxon>Heterobranchia</taxon>
        <taxon>Euthyneura</taxon>
        <taxon>Panpulmonata</taxon>
        <taxon>Sacoglossa</taxon>
        <taxon>Placobranchoidea</taxon>
        <taxon>Plakobranchidae</taxon>
        <taxon>Plakobranchus</taxon>
    </lineage>
</organism>
<protein>
    <submittedName>
        <fullName evidence="1">PiggyBac transposable element-derived protein 4</fullName>
    </submittedName>
</protein>
<dbReference type="PANTHER" id="PTHR47272">
    <property type="entry name" value="DDE_TNP_1_7 DOMAIN-CONTAINING PROTEIN"/>
    <property type="match status" value="1"/>
</dbReference>
<dbReference type="AlphaFoldDB" id="A0AAV3YB14"/>
<comment type="caution">
    <text evidence="1">The sequence shown here is derived from an EMBL/GenBank/DDBJ whole genome shotgun (WGS) entry which is preliminary data.</text>
</comment>
<reference evidence="1 2" key="1">
    <citation type="journal article" date="2021" name="Elife">
        <title>Chloroplast acquisition without the gene transfer in kleptoplastic sea slugs, Plakobranchus ocellatus.</title>
        <authorList>
            <person name="Maeda T."/>
            <person name="Takahashi S."/>
            <person name="Yoshida T."/>
            <person name="Shimamura S."/>
            <person name="Takaki Y."/>
            <person name="Nagai Y."/>
            <person name="Toyoda A."/>
            <person name="Suzuki Y."/>
            <person name="Arimoto A."/>
            <person name="Ishii H."/>
            <person name="Satoh N."/>
            <person name="Nishiyama T."/>
            <person name="Hasebe M."/>
            <person name="Maruyama T."/>
            <person name="Minagawa J."/>
            <person name="Obokata J."/>
            <person name="Shigenobu S."/>
        </authorList>
    </citation>
    <scope>NUCLEOTIDE SEQUENCE [LARGE SCALE GENOMIC DNA]</scope>
</reference>